<gene>
    <name evidence="3" type="ORF">Acor_08380</name>
</gene>
<dbReference type="Proteomes" id="UP000334990">
    <property type="component" value="Unassembled WGS sequence"/>
</dbReference>
<feature type="domain" description="Histidine kinase/HSP90-like ATPase" evidence="2">
    <location>
        <begin position="19"/>
        <end position="122"/>
    </location>
</feature>
<dbReference type="EMBL" id="BLAD01000037">
    <property type="protein sequence ID" value="GER98774.1"/>
    <property type="molecule type" value="Genomic_DNA"/>
</dbReference>
<dbReference type="Pfam" id="PF13581">
    <property type="entry name" value="HATPase_c_2"/>
    <property type="match status" value="1"/>
</dbReference>
<dbReference type="InterPro" id="IPR036890">
    <property type="entry name" value="HATPase_C_sf"/>
</dbReference>
<dbReference type="PANTHER" id="PTHR35526">
    <property type="entry name" value="ANTI-SIGMA-F FACTOR RSBW-RELATED"/>
    <property type="match status" value="1"/>
</dbReference>
<keyword evidence="4" id="KW-1185">Reference proteome</keyword>
<proteinExistence type="predicted"/>
<dbReference type="AlphaFoldDB" id="A0A5M3VPS0"/>
<dbReference type="Gene3D" id="3.30.565.10">
    <property type="entry name" value="Histidine kinase-like ATPase, C-terminal domain"/>
    <property type="match status" value="1"/>
</dbReference>
<dbReference type="GO" id="GO:0004674">
    <property type="term" value="F:protein serine/threonine kinase activity"/>
    <property type="evidence" value="ECO:0007669"/>
    <property type="project" value="UniProtKB-KW"/>
</dbReference>
<evidence type="ECO:0000313" key="3">
    <source>
        <dbReference type="EMBL" id="GER98774.1"/>
    </source>
</evidence>
<evidence type="ECO:0000259" key="2">
    <source>
        <dbReference type="Pfam" id="PF13581"/>
    </source>
</evidence>
<accession>A0A5M3VPS0</accession>
<evidence type="ECO:0000313" key="4">
    <source>
        <dbReference type="Proteomes" id="UP000334990"/>
    </source>
</evidence>
<dbReference type="InterPro" id="IPR003594">
    <property type="entry name" value="HATPase_dom"/>
</dbReference>
<evidence type="ECO:0000256" key="1">
    <source>
        <dbReference type="ARBA" id="ARBA00022527"/>
    </source>
</evidence>
<keyword evidence="1" id="KW-0723">Serine/threonine-protein kinase</keyword>
<dbReference type="PANTHER" id="PTHR35526:SF3">
    <property type="entry name" value="ANTI-SIGMA-F FACTOR RSBW"/>
    <property type="match status" value="1"/>
</dbReference>
<sequence>MDRAASLAVWPLAEGSRAVVRSRDLIRGVLTGLGLGGEAIDDGVVMVSELVTNALRHACAPFELRLYRSPPMVVCEVVDGSETLPAIPGPLAVQLTLDAIDAIPDPLLLESGRGLDVVHRLSHGWCGAYPTKISTTNRVTGGKAVAFALPLPVDRA</sequence>
<protein>
    <recommendedName>
        <fullName evidence="2">Histidine kinase/HSP90-like ATPase domain-containing protein</fullName>
    </recommendedName>
</protein>
<keyword evidence="1" id="KW-0418">Kinase</keyword>
<organism evidence="3 4">
    <name type="scientific">Acrocarpospora corrugata</name>
    <dbReference type="NCBI Taxonomy" id="35763"/>
    <lineage>
        <taxon>Bacteria</taxon>
        <taxon>Bacillati</taxon>
        <taxon>Actinomycetota</taxon>
        <taxon>Actinomycetes</taxon>
        <taxon>Streptosporangiales</taxon>
        <taxon>Streptosporangiaceae</taxon>
        <taxon>Acrocarpospora</taxon>
    </lineage>
</organism>
<dbReference type="SUPFAM" id="SSF55874">
    <property type="entry name" value="ATPase domain of HSP90 chaperone/DNA topoisomerase II/histidine kinase"/>
    <property type="match status" value="1"/>
</dbReference>
<dbReference type="CDD" id="cd16936">
    <property type="entry name" value="HATPase_RsbW-like"/>
    <property type="match status" value="1"/>
</dbReference>
<name>A0A5M3VPS0_9ACTN</name>
<dbReference type="InterPro" id="IPR050267">
    <property type="entry name" value="Anti-sigma-factor_SerPK"/>
</dbReference>
<keyword evidence="1" id="KW-0808">Transferase</keyword>
<comment type="caution">
    <text evidence="3">The sequence shown here is derived from an EMBL/GenBank/DDBJ whole genome shotgun (WGS) entry which is preliminary data.</text>
</comment>
<reference evidence="3 4" key="1">
    <citation type="submission" date="2019-10" db="EMBL/GenBank/DDBJ databases">
        <title>Whole genome shotgun sequence of Acrocarpospora corrugata NBRC 13972.</title>
        <authorList>
            <person name="Ichikawa N."/>
            <person name="Kimura A."/>
            <person name="Kitahashi Y."/>
            <person name="Komaki H."/>
            <person name="Oguchi A."/>
        </authorList>
    </citation>
    <scope>NUCLEOTIDE SEQUENCE [LARGE SCALE GENOMIC DNA]</scope>
    <source>
        <strain evidence="3 4">NBRC 13972</strain>
    </source>
</reference>